<gene>
    <name evidence="1" type="ORF">GCM10011609_33750</name>
</gene>
<dbReference type="Pfam" id="PF18742">
    <property type="entry name" value="DpnII-MboI"/>
    <property type="match status" value="1"/>
</dbReference>
<proteinExistence type="predicted"/>
<protein>
    <submittedName>
        <fullName evidence="1">Uncharacterized protein</fullName>
    </submittedName>
</protein>
<dbReference type="EMBL" id="BMNC01000004">
    <property type="protein sequence ID" value="GGM93467.1"/>
    <property type="molecule type" value="Genomic_DNA"/>
</dbReference>
<sequence length="426" mass="47699">MTGPVDVPAERTYFGGQLLAFADRVESENVPGSLDGLFARHVLGEGTSIRWHVEPQLDEWLKTNAGRLESHSALAVLGYLVGQRPAWLPVVSDVLVNGLERLVGRDPYPADRITPMYSAGIVLGLYLAARAVRDRVPGFLDWLRKSFDHRLREPNELWIDLMQRHVLAELTGEPAKVSDLAAMTDNALVAAFYLLASGTSVTRETPEDLHVAKRRAMLAFLRADPAHLEVRHAALWLHFAEAVAATSADQLVVSVPQVSQVLSRFPPAMKRWVWDPSHHKDPKRWRVDAEREVQAILWVMLRAVFDDVVDEENLPKLGHSAYRADFALPRLGLLVEVKYVRTKHHFKDVEQEVIIDSIGYLKDSERYREVIVFIYDDSCSTEHHDETRRALIDLPGITDVIIVSRPGAIPSAAERAAVPPSDPSAP</sequence>
<accession>A0ABQ2HYD8</accession>
<dbReference type="Proteomes" id="UP000597656">
    <property type="component" value="Unassembled WGS sequence"/>
</dbReference>
<reference evidence="2" key="1">
    <citation type="journal article" date="2019" name="Int. J. Syst. Evol. Microbiol.">
        <title>The Global Catalogue of Microorganisms (GCM) 10K type strain sequencing project: providing services to taxonomists for standard genome sequencing and annotation.</title>
        <authorList>
            <consortium name="The Broad Institute Genomics Platform"/>
            <consortium name="The Broad Institute Genome Sequencing Center for Infectious Disease"/>
            <person name="Wu L."/>
            <person name="Ma J."/>
        </authorList>
    </citation>
    <scope>NUCLEOTIDE SEQUENCE [LARGE SCALE GENOMIC DNA]</scope>
    <source>
        <strain evidence="2">CGMCC 4.7319</strain>
    </source>
</reference>
<evidence type="ECO:0000313" key="2">
    <source>
        <dbReference type="Proteomes" id="UP000597656"/>
    </source>
</evidence>
<dbReference type="RefSeq" id="WP_189155678.1">
    <property type="nucleotide sequence ID" value="NZ_BMNC01000004.1"/>
</dbReference>
<comment type="caution">
    <text evidence="1">The sequence shown here is derived from an EMBL/GenBank/DDBJ whole genome shotgun (WGS) entry which is preliminary data.</text>
</comment>
<name>A0ABQ2HYD8_9PSEU</name>
<keyword evidence="2" id="KW-1185">Reference proteome</keyword>
<organism evidence="1 2">
    <name type="scientific">Lentzea pudingi</name>
    <dbReference type="NCBI Taxonomy" id="1789439"/>
    <lineage>
        <taxon>Bacteria</taxon>
        <taxon>Bacillati</taxon>
        <taxon>Actinomycetota</taxon>
        <taxon>Actinomycetes</taxon>
        <taxon>Pseudonocardiales</taxon>
        <taxon>Pseudonocardiaceae</taxon>
        <taxon>Lentzea</taxon>
    </lineage>
</organism>
<evidence type="ECO:0000313" key="1">
    <source>
        <dbReference type="EMBL" id="GGM93467.1"/>
    </source>
</evidence>